<dbReference type="EMBL" id="JBAMIC010000222">
    <property type="protein sequence ID" value="KAK7089868.1"/>
    <property type="molecule type" value="Genomic_DNA"/>
</dbReference>
<evidence type="ECO:0000313" key="2">
    <source>
        <dbReference type="EMBL" id="KAK7089868.1"/>
    </source>
</evidence>
<evidence type="ECO:0000256" key="1">
    <source>
        <dbReference type="SAM" id="MobiDB-lite"/>
    </source>
</evidence>
<feature type="region of interest" description="Disordered" evidence="1">
    <location>
        <begin position="73"/>
        <end position="94"/>
    </location>
</feature>
<feature type="compositionally biased region" description="Basic and acidic residues" evidence="1">
    <location>
        <begin position="18"/>
        <end position="32"/>
    </location>
</feature>
<dbReference type="AlphaFoldDB" id="A0AAN9FZD2"/>
<reference evidence="2 3" key="1">
    <citation type="submission" date="2024-02" db="EMBL/GenBank/DDBJ databases">
        <title>Chromosome-scale genome assembly of the rough periwinkle Littorina saxatilis.</title>
        <authorList>
            <person name="De Jode A."/>
            <person name="Faria R."/>
            <person name="Formenti G."/>
            <person name="Sims Y."/>
            <person name="Smith T.P."/>
            <person name="Tracey A."/>
            <person name="Wood J.M.D."/>
            <person name="Zagrodzka Z.B."/>
            <person name="Johannesson K."/>
            <person name="Butlin R.K."/>
            <person name="Leder E.H."/>
        </authorList>
    </citation>
    <scope>NUCLEOTIDE SEQUENCE [LARGE SCALE GENOMIC DNA]</scope>
    <source>
        <strain evidence="2">Snail1</strain>
        <tissue evidence="2">Muscle</tissue>
    </source>
</reference>
<gene>
    <name evidence="2" type="ORF">V1264_024270</name>
</gene>
<evidence type="ECO:0000313" key="3">
    <source>
        <dbReference type="Proteomes" id="UP001374579"/>
    </source>
</evidence>
<comment type="caution">
    <text evidence="2">The sequence shown here is derived from an EMBL/GenBank/DDBJ whole genome shotgun (WGS) entry which is preliminary data.</text>
</comment>
<accession>A0AAN9FZD2</accession>
<keyword evidence="3" id="KW-1185">Reference proteome</keyword>
<organism evidence="2 3">
    <name type="scientific">Littorina saxatilis</name>
    <dbReference type="NCBI Taxonomy" id="31220"/>
    <lineage>
        <taxon>Eukaryota</taxon>
        <taxon>Metazoa</taxon>
        <taxon>Spiralia</taxon>
        <taxon>Lophotrochozoa</taxon>
        <taxon>Mollusca</taxon>
        <taxon>Gastropoda</taxon>
        <taxon>Caenogastropoda</taxon>
        <taxon>Littorinimorpha</taxon>
        <taxon>Littorinoidea</taxon>
        <taxon>Littorinidae</taxon>
        <taxon>Littorina</taxon>
    </lineage>
</organism>
<feature type="region of interest" description="Disordered" evidence="1">
    <location>
        <begin position="1"/>
        <end position="42"/>
    </location>
</feature>
<proteinExistence type="predicted"/>
<dbReference type="Proteomes" id="UP001374579">
    <property type="component" value="Unassembled WGS sequence"/>
</dbReference>
<sequence>MADEPDVSQRASSFLNEIESRMKRKPMTEPERKRGRRQTTAERNKRTIFIGYQWERWIQEAVKVYYAKTQEQQSFTSIKATGGRQPVMQESDVS</sequence>
<name>A0AAN9FZD2_9CAEN</name>
<protein>
    <submittedName>
        <fullName evidence="2">Uncharacterized protein</fullName>
    </submittedName>
</protein>